<gene>
    <name evidence="1" type="ORF">AP3564_15230</name>
</gene>
<protein>
    <submittedName>
        <fullName evidence="1">Uncharacterized protein</fullName>
    </submittedName>
</protein>
<dbReference type="Proteomes" id="UP000214606">
    <property type="component" value="Chromosome"/>
</dbReference>
<sequence>MKLRTVGNNYETYLQMCEIALQHLKNTYHDLTMLDIQDFFFCSAQYDQIKVESAVKYLYELAKELSTFMKQPELMLEAISKLDSDTLHLLREQYRNTEKINLINSTFAHRNI</sequence>
<name>A0A223E836_9BACI</name>
<dbReference type="AlphaFoldDB" id="A0A223E836"/>
<evidence type="ECO:0000313" key="1">
    <source>
        <dbReference type="EMBL" id="ASS91389.1"/>
    </source>
</evidence>
<organism evidence="1 2">
    <name type="scientific">Aeribacillus pallidus</name>
    <dbReference type="NCBI Taxonomy" id="33936"/>
    <lineage>
        <taxon>Bacteria</taxon>
        <taxon>Bacillati</taxon>
        <taxon>Bacillota</taxon>
        <taxon>Bacilli</taxon>
        <taxon>Bacillales</taxon>
        <taxon>Bacillaceae</taxon>
        <taxon>Aeribacillus</taxon>
    </lineage>
</organism>
<proteinExistence type="predicted"/>
<accession>A0A223E836</accession>
<evidence type="ECO:0000313" key="2">
    <source>
        <dbReference type="Proteomes" id="UP000214606"/>
    </source>
</evidence>
<dbReference type="RefSeq" id="WP_094245929.1">
    <property type="nucleotide sequence ID" value="NZ_CP017703.1"/>
</dbReference>
<reference evidence="1 2" key="1">
    <citation type="submission" date="2016-10" db="EMBL/GenBank/DDBJ databases">
        <title>The whole genome sequencing and assembly of Aeribacillus pallidus KCTC3564 strain.</title>
        <authorList>
            <person name="Lee Y.-J."/>
            <person name="Park M.-K."/>
            <person name="Yi H."/>
            <person name="Bahn Y.-S."/>
            <person name="Kim J.F."/>
            <person name="Lee D.-W."/>
        </authorList>
    </citation>
    <scope>NUCLEOTIDE SEQUENCE [LARGE SCALE GENOMIC DNA]</scope>
    <source>
        <strain evidence="1 2">KCTC3564</strain>
    </source>
</reference>
<dbReference type="EMBL" id="CP017703">
    <property type="protein sequence ID" value="ASS91389.1"/>
    <property type="molecule type" value="Genomic_DNA"/>
</dbReference>
<dbReference type="KEGG" id="apak:AP3564_15230"/>